<feature type="transmembrane region" description="Helical" evidence="1">
    <location>
        <begin position="40"/>
        <end position="60"/>
    </location>
</feature>
<keyword evidence="1" id="KW-1133">Transmembrane helix</keyword>
<feature type="transmembrane region" description="Helical" evidence="1">
    <location>
        <begin position="12"/>
        <end position="34"/>
    </location>
</feature>
<name>X0UTS2_9ZZZZ</name>
<dbReference type="EMBL" id="BARS01022760">
    <property type="protein sequence ID" value="GAG03693.1"/>
    <property type="molecule type" value="Genomic_DNA"/>
</dbReference>
<evidence type="ECO:0000313" key="2">
    <source>
        <dbReference type="EMBL" id="GAG03693.1"/>
    </source>
</evidence>
<keyword evidence="1" id="KW-0812">Transmembrane</keyword>
<keyword evidence="1" id="KW-0472">Membrane</keyword>
<sequence>MTEIGGKLKFVWRVILVVLVCQAVGVIIGIASRYHYVPDISAGIGWGLATPVGFFLGTVWH</sequence>
<proteinExistence type="predicted"/>
<accession>X0UTS2</accession>
<protein>
    <submittedName>
        <fullName evidence="2">Uncharacterized protein</fullName>
    </submittedName>
</protein>
<reference evidence="2" key="1">
    <citation type="journal article" date="2014" name="Front. Microbiol.">
        <title>High frequency of phylogenetically diverse reductive dehalogenase-homologous genes in deep subseafloor sedimentary metagenomes.</title>
        <authorList>
            <person name="Kawai M."/>
            <person name="Futagami T."/>
            <person name="Toyoda A."/>
            <person name="Takaki Y."/>
            <person name="Nishi S."/>
            <person name="Hori S."/>
            <person name="Arai W."/>
            <person name="Tsubouchi T."/>
            <person name="Morono Y."/>
            <person name="Uchiyama I."/>
            <person name="Ito T."/>
            <person name="Fujiyama A."/>
            <person name="Inagaki F."/>
            <person name="Takami H."/>
        </authorList>
    </citation>
    <scope>NUCLEOTIDE SEQUENCE</scope>
    <source>
        <strain evidence="2">Expedition CK06-06</strain>
    </source>
</reference>
<comment type="caution">
    <text evidence="2">The sequence shown here is derived from an EMBL/GenBank/DDBJ whole genome shotgun (WGS) entry which is preliminary data.</text>
</comment>
<gene>
    <name evidence="2" type="ORF">S01H1_36337</name>
</gene>
<dbReference type="AlphaFoldDB" id="X0UTS2"/>
<evidence type="ECO:0000256" key="1">
    <source>
        <dbReference type="SAM" id="Phobius"/>
    </source>
</evidence>
<feature type="non-terminal residue" evidence="2">
    <location>
        <position position="61"/>
    </location>
</feature>
<organism evidence="2">
    <name type="scientific">marine sediment metagenome</name>
    <dbReference type="NCBI Taxonomy" id="412755"/>
    <lineage>
        <taxon>unclassified sequences</taxon>
        <taxon>metagenomes</taxon>
        <taxon>ecological metagenomes</taxon>
    </lineage>
</organism>